<dbReference type="Proteomes" id="UP000000268">
    <property type="component" value="Chromosome"/>
</dbReference>
<name>B0C3Y9_ACAM1</name>
<evidence type="ECO:0000313" key="1">
    <source>
        <dbReference type="EMBL" id="ABW26249.1"/>
    </source>
</evidence>
<dbReference type="EMBL" id="CP000828">
    <property type="protein sequence ID" value="ABW26249.1"/>
    <property type="molecule type" value="Genomic_DNA"/>
</dbReference>
<accession>B0C3Y9</accession>
<dbReference type="AlphaFoldDB" id="B0C3Y9"/>
<keyword evidence="2" id="KW-1185">Reference proteome</keyword>
<proteinExistence type="predicted"/>
<evidence type="ECO:0008006" key="3">
    <source>
        <dbReference type="Google" id="ProtNLM"/>
    </source>
</evidence>
<reference evidence="1 2" key="1">
    <citation type="journal article" date="2008" name="Proc. Natl. Acad. Sci. U.S.A.">
        <title>Niche adaptation and genome expansion in the chlorophyll d-producing cyanobacterium Acaryochloris marina.</title>
        <authorList>
            <person name="Swingley W.D."/>
            <person name="Chen M."/>
            <person name="Cheung P.C."/>
            <person name="Conrad A.L."/>
            <person name="Dejesa L.C."/>
            <person name="Hao J."/>
            <person name="Honchak B.M."/>
            <person name="Karbach L.E."/>
            <person name="Kurdoglu A."/>
            <person name="Lahiri S."/>
            <person name="Mastrian S.D."/>
            <person name="Miyashita H."/>
            <person name="Page L."/>
            <person name="Ramakrishna P."/>
            <person name="Satoh S."/>
            <person name="Sattley W.M."/>
            <person name="Shimada Y."/>
            <person name="Taylor H.L."/>
            <person name="Tomo T."/>
            <person name="Tsuchiya T."/>
            <person name="Wang Z.T."/>
            <person name="Raymond J."/>
            <person name="Mimuro M."/>
            <person name="Blankenship R.E."/>
            <person name="Touchman J.W."/>
        </authorList>
    </citation>
    <scope>NUCLEOTIDE SEQUENCE [LARGE SCALE GENOMIC DNA]</scope>
    <source>
        <strain evidence="2">MBIC 11017</strain>
    </source>
</reference>
<dbReference type="Gene3D" id="2.60.120.620">
    <property type="entry name" value="q2cbj1_9rhob like domain"/>
    <property type="match status" value="1"/>
</dbReference>
<dbReference type="KEGG" id="amr:AM1_1212"/>
<dbReference type="HOGENOM" id="CLU_075777_0_0_3"/>
<protein>
    <recommendedName>
        <fullName evidence="3">Phytanoyl-CoA dioxygenase</fullName>
    </recommendedName>
</protein>
<evidence type="ECO:0000313" key="2">
    <source>
        <dbReference type="Proteomes" id="UP000000268"/>
    </source>
</evidence>
<gene>
    <name evidence="1" type="ordered locus">AM1_1212</name>
</gene>
<sequence length="309" mass="35950">MRTYIKNIYFRTFKALKYGTRDPFWLLMYVFSRFFVVRQVFKKLSPKPDLVKFKFQDSIFAELDIEEAVNSLNKDGYFGGLQLPIEILNELLVFGKSALTYGNGNLKNGFIYADKKKAEKMVGQYFSFGSFFNLDEDLPLVRKLGSDPKLMIIAAKYFESEPVHCSTRMWWNFATEHDNFDVVNTSSFYHYDKDDFSCLRVFFYLTDVDSQSGPHVCILGSHREKNLAQILSLKERSDQEMSDIYGEKRFLTVMGIAGSGFIEDPFCFHKGTRPKDKDRLILTLCFAASRYKVLNSRANRRFLKKLVIS</sequence>
<dbReference type="eggNOG" id="ENOG502ZPQC">
    <property type="taxonomic scope" value="Bacteria"/>
</dbReference>
<dbReference type="SUPFAM" id="SSF51197">
    <property type="entry name" value="Clavaminate synthase-like"/>
    <property type="match status" value="1"/>
</dbReference>
<organism evidence="1 2">
    <name type="scientific">Acaryochloris marina (strain MBIC 11017)</name>
    <dbReference type="NCBI Taxonomy" id="329726"/>
    <lineage>
        <taxon>Bacteria</taxon>
        <taxon>Bacillati</taxon>
        <taxon>Cyanobacteriota</taxon>
        <taxon>Cyanophyceae</taxon>
        <taxon>Acaryochloridales</taxon>
        <taxon>Acaryochloridaceae</taxon>
        <taxon>Acaryochloris</taxon>
    </lineage>
</organism>